<organism evidence="7 8">
    <name type="scientific">Saccharomycopsis crataegensis</name>
    <dbReference type="NCBI Taxonomy" id="43959"/>
    <lineage>
        <taxon>Eukaryota</taxon>
        <taxon>Fungi</taxon>
        <taxon>Dikarya</taxon>
        <taxon>Ascomycota</taxon>
        <taxon>Saccharomycotina</taxon>
        <taxon>Saccharomycetes</taxon>
        <taxon>Saccharomycopsidaceae</taxon>
        <taxon>Saccharomycopsis</taxon>
    </lineage>
</organism>
<dbReference type="GO" id="GO:0097020">
    <property type="term" value="F:COPII receptor activity"/>
    <property type="evidence" value="ECO:0007669"/>
    <property type="project" value="InterPro"/>
</dbReference>
<keyword evidence="8" id="KW-1185">Reference proteome</keyword>
<evidence type="ECO:0000256" key="5">
    <source>
        <dbReference type="ARBA" id="ARBA00023136"/>
    </source>
</evidence>
<dbReference type="PANTHER" id="PTHR13144">
    <property type="entry name" value="TEX261 PROTEIN"/>
    <property type="match status" value="1"/>
</dbReference>
<dbReference type="Pfam" id="PF04148">
    <property type="entry name" value="Erv26"/>
    <property type="match status" value="1"/>
</dbReference>
<dbReference type="Proteomes" id="UP001360560">
    <property type="component" value="Unassembled WGS sequence"/>
</dbReference>
<keyword evidence="5 6" id="KW-0472">Membrane</keyword>
<dbReference type="EMBL" id="BTFZ01000011">
    <property type="protein sequence ID" value="GMM36440.1"/>
    <property type="molecule type" value="Genomic_DNA"/>
</dbReference>
<dbReference type="GO" id="GO:0030134">
    <property type="term" value="C:COPII-coated ER to Golgi transport vesicle"/>
    <property type="evidence" value="ECO:0007669"/>
    <property type="project" value="TreeGrafter"/>
</dbReference>
<comment type="similarity">
    <text evidence="2">Belongs to the SVP26 family.</text>
</comment>
<protein>
    <submittedName>
        <fullName evidence="7">Svp26 protein</fullName>
    </submittedName>
</protein>
<dbReference type="GeneID" id="90074415"/>
<feature type="transmembrane region" description="Helical" evidence="6">
    <location>
        <begin position="134"/>
        <end position="153"/>
    </location>
</feature>
<dbReference type="AlphaFoldDB" id="A0AAV5QQ53"/>
<reference evidence="7 8" key="1">
    <citation type="journal article" date="2023" name="Elife">
        <title>Identification of key yeast species and microbe-microbe interactions impacting larval growth of Drosophila in the wild.</title>
        <authorList>
            <person name="Mure A."/>
            <person name="Sugiura Y."/>
            <person name="Maeda R."/>
            <person name="Honda K."/>
            <person name="Sakurai N."/>
            <person name="Takahashi Y."/>
            <person name="Watada M."/>
            <person name="Katoh T."/>
            <person name="Gotoh A."/>
            <person name="Gotoh Y."/>
            <person name="Taniguchi I."/>
            <person name="Nakamura K."/>
            <person name="Hayashi T."/>
            <person name="Katayama T."/>
            <person name="Uemura T."/>
            <person name="Hattori Y."/>
        </authorList>
    </citation>
    <scope>NUCLEOTIDE SEQUENCE [LARGE SCALE GENOMIC DNA]</scope>
    <source>
        <strain evidence="7 8">SC-9</strain>
    </source>
</reference>
<feature type="transmembrane region" description="Helical" evidence="6">
    <location>
        <begin position="96"/>
        <end position="114"/>
    </location>
</feature>
<dbReference type="RefSeq" id="XP_064853436.1">
    <property type="nucleotide sequence ID" value="XM_064997364.1"/>
</dbReference>
<keyword evidence="4 6" id="KW-1133">Transmembrane helix</keyword>
<dbReference type="GO" id="GO:0000139">
    <property type="term" value="C:Golgi membrane"/>
    <property type="evidence" value="ECO:0007669"/>
    <property type="project" value="TreeGrafter"/>
</dbReference>
<accession>A0AAV5QQ53</accession>
<evidence type="ECO:0000256" key="2">
    <source>
        <dbReference type="ARBA" id="ARBA00008096"/>
    </source>
</evidence>
<evidence type="ECO:0000256" key="6">
    <source>
        <dbReference type="SAM" id="Phobius"/>
    </source>
</evidence>
<comment type="subcellular location">
    <subcellularLocation>
        <location evidence="1">Membrane</location>
        <topology evidence="1">Multi-pass membrane protein</topology>
    </subcellularLocation>
</comment>
<evidence type="ECO:0000256" key="4">
    <source>
        <dbReference type="ARBA" id="ARBA00022989"/>
    </source>
</evidence>
<dbReference type="PANTHER" id="PTHR13144:SF0">
    <property type="entry name" value="PROTEIN TEX261"/>
    <property type="match status" value="1"/>
</dbReference>
<evidence type="ECO:0000313" key="8">
    <source>
        <dbReference type="Proteomes" id="UP001360560"/>
    </source>
</evidence>
<comment type="caution">
    <text evidence="7">The sequence shown here is derived from an EMBL/GenBank/DDBJ whole genome shotgun (WGS) entry which is preliminary data.</text>
</comment>
<proteinExistence type="inferred from homology"/>
<keyword evidence="3 6" id="KW-0812">Transmembrane</keyword>
<feature type="transmembrane region" description="Helical" evidence="6">
    <location>
        <begin position="47"/>
        <end position="75"/>
    </location>
</feature>
<gene>
    <name evidence="7" type="ORF">DASC09_037650</name>
</gene>
<sequence length="217" mass="24766">MILYLLSLIGILTGFVCLTLAIASGLYYLSELVEEYSELTKRTLYRLIYTIISVLLLLWIVEGFPFKLTVFSIAINFLYLKTLSKFPYLKIDSPDFILSGILTFINHFLWFNHFNNLSSNRHYDNRIIPSFSEIASFFGICVWLIPFSLFISLSAGENLLPSNNNELDGSRNDNITIDGSTFTPTTFSRKSKGLIKEVINNIRNYIMPSQRDTGGII</sequence>
<dbReference type="GO" id="GO:0006888">
    <property type="term" value="P:endoplasmic reticulum to Golgi vesicle-mediated transport"/>
    <property type="evidence" value="ECO:0007669"/>
    <property type="project" value="InterPro"/>
</dbReference>
<dbReference type="GO" id="GO:0005789">
    <property type="term" value="C:endoplasmic reticulum membrane"/>
    <property type="evidence" value="ECO:0007669"/>
    <property type="project" value="TreeGrafter"/>
</dbReference>
<name>A0AAV5QQ53_9ASCO</name>
<evidence type="ECO:0000256" key="1">
    <source>
        <dbReference type="ARBA" id="ARBA00004141"/>
    </source>
</evidence>
<evidence type="ECO:0000313" key="7">
    <source>
        <dbReference type="EMBL" id="GMM36440.1"/>
    </source>
</evidence>
<dbReference type="InterPro" id="IPR007277">
    <property type="entry name" value="Svp26/Tex261"/>
</dbReference>
<evidence type="ECO:0000256" key="3">
    <source>
        <dbReference type="ARBA" id="ARBA00022692"/>
    </source>
</evidence>